<feature type="domain" description="ABM" evidence="1">
    <location>
        <begin position="8"/>
        <end position="80"/>
    </location>
</feature>
<name>A0A6J6L046_9ZZZZ</name>
<evidence type="ECO:0000313" key="3">
    <source>
        <dbReference type="EMBL" id="CAB4654073.1"/>
    </source>
</evidence>
<sequence length="108" mass="12128">MSPTKSEIITIFRNRLAEGAVRDYSDLAPHIASLASNMPGLVDFKTFTAPDGERVTIVTFSNQDTHNAWRDHPEHVAARARGIEEFYSTYSIQVGTVTYSHHFTKETT</sequence>
<dbReference type="EMBL" id="CAEZWJ010000019">
    <property type="protein sequence ID" value="CAB4654073.1"/>
    <property type="molecule type" value="Genomic_DNA"/>
</dbReference>
<proteinExistence type="predicted"/>
<dbReference type="InterPro" id="IPR007138">
    <property type="entry name" value="ABM_dom"/>
</dbReference>
<reference evidence="3" key="1">
    <citation type="submission" date="2020-05" db="EMBL/GenBank/DDBJ databases">
        <authorList>
            <person name="Chiriac C."/>
            <person name="Salcher M."/>
            <person name="Ghai R."/>
            <person name="Kavagutti S V."/>
        </authorList>
    </citation>
    <scope>NUCLEOTIDE SEQUENCE</scope>
</reference>
<evidence type="ECO:0000313" key="2">
    <source>
        <dbReference type="EMBL" id="CAB4637109.1"/>
    </source>
</evidence>
<organism evidence="3">
    <name type="scientific">freshwater metagenome</name>
    <dbReference type="NCBI Taxonomy" id="449393"/>
    <lineage>
        <taxon>unclassified sequences</taxon>
        <taxon>metagenomes</taxon>
        <taxon>ecological metagenomes</taxon>
    </lineage>
</organism>
<dbReference type="InterPro" id="IPR052936">
    <property type="entry name" value="Jasmonate_Hydroxylase-like"/>
</dbReference>
<dbReference type="EMBL" id="CAEZVQ010000080">
    <property type="protein sequence ID" value="CAB4637109.1"/>
    <property type="molecule type" value="Genomic_DNA"/>
</dbReference>
<dbReference type="PANTHER" id="PTHR37811">
    <property type="entry name" value="BLL5343 PROTEIN"/>
    <property type="match status" value="1"/>
</dbReference>
<accession>A0A6J6L046</accession>
<dbReference type="Pfam" id="PF03992">
    <property type="entry name" value="ABM"/>
    <property type="match status" value="1"/>
</dbReference>
<dbReference type="SUPFAM" id="SSF54909">
    <property type="entry name" value="Dimeric alpha+beta barrel"/>
    <property type="match status" value="1"/>
</dbReference>
<protein>
    <submittedName>
        <fullName evidence="3">Unannotated protein</fullName>
    </submittedName>
</protein>
<dbReference type="InterPro" id="IPR011008">
    <property type="entry name" value="Dimeric_a/b-barrel"/>
</dbReference>
<dbReference type="Gene3D" id="3.30.70.100">
    <property type="match status" value="1"/>
</dbReference>
<dbReference type="AlphaFoldDB" id="A0A6J6L046"/>
<gene>
    <name evidence="2" type="ORF">UFOPK2086_00697</name>
    <name evidence="3" type="ORF">UFOPK2214_00797</name>
</gene>
<evidence type="ECO:0000259" key="1">
    <source>
        <dbReference type="Pfam" id="PF03992"/>
    </source>
</evidence>
<dbReference type="PANTHER" id="PTHR37811:SF2">
    <property type="entry name" value="ABM DOMAIN-CONTAINING PROTEIN"/>
    <property type="match status" value="1"/>
</dbReference>